<dbReference type="EMBL" id="BK015206">
    <property type="protein sequence ID" value="DAD95909.1"/>
    <property type="molecule type" value="Genomic_DNA"/>
</dbReference>
<proteinExistence type="predicted"/>
<reference evidence="1" key="1">
    <citation type="journal article" date="2021" name="Proc. Natl. Acad. Sci. U.S.A.">
        <title>A Catalog of Tens of Thousands of Viruses from Human Metagenomes Reveals Hidden Associations with Chronic Diseases.</title>
        <authorList>
            <person name="Tisza M.J."/>
            <person name="Buck C.B."/>
        </authorList>
    </citation>
    <scope>NUCLEOTIDE SEQUENCE</scope>
    <source>
        <strain evidence="1">CtGMq5</strain>
    </source>
</reference>
<name>A0A8S5NM76_9CAUD</name>
<organism evidence="1">
    <name type="scientific">Siphoviridae sp. ctGMq5</name>
    <dbReference type="NCBI Taxonomy" id="2826220"/>
    <lineage>
        <taxon>Viruses</taxon>
        <taxon>Duplodnaviria</taxon>
        <taxon>Heunggongvirae</taxon>
        <taxon>Uroviricota</taxon>
        <taxon>Caudoviricetes</taxon>
    </lineage>
</organism>
<accession>A0A8S5NM76</accession>
<sequence>MLICGGRDEFMLMILKVDLKNIQYNNKPVI</sequence>
<protein>
    <submittedName>
        <fullName evidence="1">Uncharacterized protein</fullName>
    </submittedName>
</protein>
<evidence type="ECO:0000313" key="1">
    <source>
        <dbReference type="EMBL" id="DAD95909.1"/>
    </source>
</evidence>